<evidence type="ECO:0000256" key="6">
    <source>
        <dbReference type="SAM" id="Phobius"/>
    </source>
</evidence>
<evidence type="ECO:0000256" key="5">
    <source>
        <dbReference type="SAM" id="MobiDB-lite"/>
    </source>
</evidence>
<proteinExistence type="predicted"/>
<dbReference type="Pfam" id="PF00924">
    <property type="entry name" value="MS_channel_2nd"/>
    <property type="match status" value="1"/>
</dbReference>
<feature type="transmembrane region" description="Helical" evidence="6">
    <location>
        <begin position="47"/>
        <end position="70"/>
    </location>
</feature>
<evidence type="ECO:0000256" key="4">
    <source>
        <dbReference type="ARBA" id="ARBA00023136"/>
    </source>
</evidence>
<protein>
    <submittedName>
        <fullName evidence="8">Mechanosensitive ion channel-like protein</fullName>
    </submittedName>
</protein>
<organism evidence="8 9">
    <name type="scientific">Leeuwenhoekiella aequorea</name>
    <dbReference type="NCBI Taxonomy" id="283736"/>
    <lineage>
        <taxon>Bacteria</taxon>
        <taxon>Pseudomonadati</taxon>
        <taxon>Bacteroidota</taxon>
        <taxon>Flavobacteriia</taxon>
        <taxon>Flavobacteriales</taxon>
        <taxon>Flavobacteriaceae</taxon>
        <taxon>Leeuwenhoekiella</taxon>
    </lineage>
</organism>
<keyword evidence="9" id="KW-1185">Reference proteome</keyword>
<dbReference type="Gene3D" id="2.30.30.60">
    <property type="match status" value="1"/>
</dbReference>
<evidence type="ECO:0000313" key="9">
    <source>
        <dbReference type="Proteomes" id="UP000289238"/>
    </source>
</evidence>
<dbReference type="InterPro" id="IPR010920">
    <property type="entry name" value="LSM_dom_sf"/>
</dbReference>
<keyword evidence="3 6" id="KW-1133">Transmembrane helix</keyword>
<dbReference type="EMBL" id="QOVM01000007">
    <property type="protein sequence ID" value="RXG20815.1"/>
    <property type="molecule type" value="Genomic_DNA"/>
</dbReference>
<dbReference type="InterPro" id="IPR023408">
    <property type="entry name" value="MscS_beta-dom_sf"/>
</dbReference>
<reference evidence="8 9" key="1">
    <citation type="submission" date="2018-07" db="EMBL/GenBank/DDBJ databases">
        <title>Leeuwenhoekiella genomics.</title>
        <authorList>
            <person name="Tahon G."/>
            <person name="Willems A."/>
        </authorList>
    </citation>
    <scope>NUCLEOTIDE SEQUENCE [LARGE SCALE GENOMIC DNA]</scope>
    <source>
        <strain evidence="8 9">LMG 22550</strain>
    </source>
</reference>
<keyword evidence="2 6" id="KW-0812">Transmembrane</keyword>
<sequence>MILAPLELKILESFILLGVLILIRYAVSKLIVRRYIRANFDITRKQITIKLLNTLFFVVLGFCLAVIWGLSGADVIAGIGSVVTILGVAFFAQWSLLSNITSGLILFFNHPLKIGDYVEIVDKDFPMAGRVENITLFFLHLRNKDNHVYTLANTIVAQKTMRIMKPEEYFEEMEQLDEEKENKNIPGEESALD</sequence>
<evidence type="ECO:0000256" key="1">
    <source>
        <dbReference type="ARBA" id="ARBA00004370"/>
    </source>
</evidence>
<dbReference type="GO" id="GO:0016020">
    <property type="term" value="C:membrane"/>
    <property type="evidence" value="ECO:0007669"/>
    <property type="project" value="UniProtKB-SubCell"/>
</dbReference>
<feature type="transmembrane region" description="Helical" evidence="6">
    <location>
        <begin position="76"/>
        <end position="97"/>
    </location>
</feature>
<feature type="transmembrane region" description="Helical" evidence="6">
    <location>
        <begin position="6"/>
        <end position="27"/>
    </location>
</feature>
<evidence type="ECO:0000259" key="7">
    <source>
        <dbReference type="Pfam" id="PF00924"/>
    </source>
</evidence>
<comment type="caution">
    <text evidence="8">The sequence shown here is derived from an EMBL/GenBank/DDBJ whole genome shotgun (WGS) entry which is preliminary data.</text>
</comment>
<dbReference type="RefSeq" id="WP_164916348.1">
    <property type="nucleotide sequence ID" value="NZ_QOVM01000007.1"/>
</dbReference>
<evidence type="ECO:0000256" key="3">
    <source>
        <dbReference type="ARBA" id="ARBA00022989"/>
    </source>
</evidence>
<evidence type="ECO:0000313" key="8">
    <source>
        <dbReference type="EMBL" id="RXG20815.1"/>
    </source>
</evidence>
<dbReference type="AlphaFoldDB" id="A0A4Q0P3F1"/>
<feature type="domain" description="Mechanosensitive ion channel MscS" evidence="7">
    <location>
        <begin position="96"/>
        <end position="159"/>
    </location>
</feature>
<dbReference type="PANTHER" id="PTHR30221:SF8">
    <property type="entry name" value="SMALL-CONDUCTANCE MECHANOSENSITIVE CHANNEL"/>
    <property type="match status" value="1"/>
</dbReference>
<evidence type="ECO:0000256" key="2">
    <source>
        <dbReference type="ARBA" id="ARBA00022692"/>
    </source>
</evidence>
<dbReference type="SUPFAM" id="SSF50182">
    <property type="entry name" value="Sm-like ribonucleoproteins"/>
    <property type="match status" value="1"/>
</dbReference>
<accession>A0A4Q0P3F1</accession>
<comment type="subcellular location">
    <subcellularLocation>
        <location evidence="1">Membrane</location>
    </subcellularLocation>
</comment>
<feature type="region of interest" description="Disordered" evidence="5">
    <location>
        <begin position="173"/>
        <end position="193"/>
    </location>
</feature>
<keyword evidence="4 6" id="KW-0472">Membrane</keyword>
<dbReference type="Proteomes" id="UP000289238">
    <property type="component" value="Unassembled WGS sequence"/>
</dbReference>
<name>A0A4Q0P3F1_9FLAO</name>
<dbReference type="InterPro" id="IPR006685">
    <property type="entry name" value="MscS_channel_2nd"/>
</dbReference>
<dbReference type="PANTHER" id="PTHR30221">
    <property type="entry name" value="SMALL-CONDUCTANCE MECHANOSENSITIVE CHANNEL"/>
    <property type="match status" value="1"/>
</dbReference>
<gene>
    <name evidence="8" type="ORF">DSM00_2919</name>
</gene>
<dbReference type="InterPro" id="IPR045275">
    <property type="entry name" value="MscS_archaea/bacteria_type"/>
</dbReference>
<dbReference type="GO" id="GO:0008381">
    <property type="term" value="F:mechanosensitive monoatomic ion channel activity"/>
    <property type="evidence" value="ECO:0007669"/>
    <property type="project" value="InterPro"/>
</dbReference>